<dbReference type="VEuPathDB" id="VectorBase:GPAI034542"/>
<feature type="transmembrane region" description="Helical" evidence="1">
    <location>
        <begin position="6"/>
        <end position="28"/>
    </location>
</feature>
<sequence>MLQKVQLVWNCTLLVRQFPLIAIILLLLEQLEKMAAYRHMVVHQFALRAIVHIRLFKLQLVLSLSLSLSLIARQSNT</sequence>
<name>A0A1B0A4W9_GLOPL</name>
<keyword evidence="3" id="KW-1185">Reference proteome</keyword>
<proteinExistence type="predicted"/>
<protein>
    <submittedName>
        <fullName evidence="2">Uncharacterized protein</fullName>
    </submittedName>
</protein>
<evidence type="ECO:0000313" key="3">
    <source>
        <dbReference type="Proteomes" id="UP000092445"/>
    </source>
</evidence>
<reference evidence="3" key="1">
    <citation type="submission" date="2014-03" db="EMBL/GenBank/DDBJ databases">
        <authorList>
            <person name="Aksoy S."/>
            <person name="Warren W."/>
            <person name="Wilson R.K."/>
        </authorList>
    </citation>
    <scope>NUCLEOTIDE SEQUENCE [LARGE SCALE GENOMIC DNA]</scope>
    <source>
        <strain evidence="3">IAEA</strain>
    </source>
</reference>
<dbReference type="EnsemblMetazoa" id="GPAI034542-RA">
    <property type="protein sequence ID" value="GPAI034542-PA"/>
    <property type="gene ID" value="GPAI034542"/>
</dbReference>
<dbReference type="AlphaFoldDB" id="A0A1B0A4W9"/>
<keyword evidence="1" id="KW-0812">Transmembrane</keyword>
<evidence type="ECO:0000313" key="2">
    <source>
        <dbReference type="EnsemblMetazoa" id="GPAI034542-PA"/>
    </source>
</evidence>
<reference evidence="2" key="2">
    <citation type="submission" date="2020-05" db="UniProtKB">
        <authorList>
            <consortium name="EnsemblMetazoa"/>
        </authorList>
    </citation>
    <scope>IDENTIFICATION</scope>
    <source>
        <strain evidence="2">IAEA</strain>
    </source>
</reference>
<dbReference type="Proteomes" id="UP000092445">
    <property type="component" value="Unassembled WGS sequence"/>
</dbReference>
<feature type="transmembrane region" description="Helical" evidence="1">
    <location>
        <begin position="49"/>
        <end position="72"/>
    </location>
</feature>
<evidence type="ECO:0000256" key="1">
    <source>
        <dbReference type="SAM" id="Phobius"/>
    </source>
</evidence>
<keyword evidence="1" id="KW-0472">Membrane</keyword>
<organism evidence="2 3">
    <name type="scientific">Glossina pallidipes</name>
    <name type="common">Tsetse fly</name>
    <dbReference type="NCBI Taxonomy" id="7398"/>
    <lineage>
        <taxon>Eukaryota</taxon>
        <taxon>Metazoa</taxon>
        <taxon>Ecdysozoa</taxon>
        <taxon>Arthropoda</taxon>
        <taxon>Hexapoda</taxon>
        <taxon>Insecta</taxon>
        <taxon>Pterygota</taxon>
        <taxon>Neoptera</taxon>
        <taxon>Endopterygota</taxon>
        <taxon>Diptera</taxon>
        <taxon>Brachycera</taxon>
        <taxon>Muscomorpha</taxon>
        <taxon>Hippoboscoidea</taxon>
        <taxon>Glossinidae</taxon>
        <taxon>Glossina</taxon>
    </lineage>
</organism>
<keyword evidence="1" id="KW-1133">Transmembrane helix</keyword>
<accession>A0A1B0A4W9</accession>